<dbReference type="RefSeq" id="WP_040095670.1">
    <property type="nucleotide sequence ID" value="NZ_JWJD01000001.1"/>
</dbReference>
<dbReference type="AlphaFoldDB" id="A0A0C2HRT3"/>
<sequence>MAGLLSALSAGKTSLRTSQKAVEIAGNNIANVNTPGYSRQVAVFQPVPSLELRGFFIGQGVNINNIAREHDVFLTRQIHDKSGTLGEESARLAPMAELERIFSVAENNLATEIDRFFDSWKELSTNPSGQTERQIVLQRGDLLARSFEDAVTSLTGAQRNINASVESKVTGVNPVLREIADLNLRISTLEISGQTANSDRDRRDMLLEDLSKQLGVTYYEEKGQVSVQLPGGLPLVQGTQAMSIETQMDSALNLQLVLRTGPNTTTDLSTNMLGGEFKGLLSVRDEFIPQRMEELDHLAYSLAYQVNDLHRAGTDLDGQAGLDFFIATPDPPGAAPNPPAVPLAAHEKGFAKSLAVALSDTRQVAAAQGGVPGDPLIGDNRNALALASLADNLQAVDGNDSFIGYFSKITSKVGTEASRGALAAQGMEDAMVQIKNMRDATVGVSLEEEMIDLIQFQKGFEASAKFLAVVDELMESILNLKR</sequence>
<evidence type="ECO:0000259" key="10">
    <source>
        <dbReference type="Pfam" id="PF22638"/>
    </source>
</evidence>
<evidence type="ECO:0000259" key="8">
    <source>
        <dbReference type="Pfam" id="PF00460"/>
    </source>
</evidence>
<feature type="domain" description="Flagellar basal-body/hook protein C-terminal" evidence="9">
    <location>
        <begin position="443"/>
        <end position="480"/>
    </location>
</feature>
<dbReference type="Pfam" id="PF00460">
    <property type="entry name" value="Flg_bb_rod"/>
    <property type="match status" value="1"/>
</dbReference>
<dbReference type="PRINTS" id="PR01005">
    <property type="entry name" value="FLGHOOKAP1"/>
</dbReference>
<dbReference type="Pfam" id="PF22638">
    <property type="entry name" value="FlgK_D1"/>
    <property type="match status" value="1"/>
</dbReference>
<keyword evidence="5 7" id="KW-0964">Secreted</keyword>
<dbReference type="InterPro" id="IPR053927">
    <property type="entry name" value="FlgK_helical"/>
</dbReference>
<dbReference type="InterPro" id="IPR010930">
    <property type="entry name" value="Flg_bb/hook_C_dom"/>
</dbReference>
<dbReference type="Pfam" id="PF06429">
    <property type="entry name" value="Flg_bbr_C"/>
    <property type="match status" value="1"/>
</dbReference>
<feature type="domain" description="Flagellar basal body rod protein N-terminal" evidence="8">
    <location>
        <begin position="15"/>
        <end position="37"/>
    </location>
</feature>
<dbReference type="GO" id="GO:0044780">
    <property type="term" value="P:bacterial-type flagellum assembly"/>
    <property type="evidence" value="ECO:0007669"/>
    <property type="project" value="InterPro"/>
</dbReference>
<feature type="domain" description="Flagellar hook-associated protein FlgK helical" evidence="10">
    <location>
        <begin position="95"/>
        <end position="325"/>
    </location>
</feature>
<evidence type="ECO:0000256" key="7">
    <source>
        <dbReference type="RuleBase" id="RU362065"/>
    </source>
</evidence>
<dbReference type="GO" id="GO:0005576">
    <property type="term" value="C:extracellular region"/>
    <property type="evidence" value="ECO:0007669"/>
    <property type="project" value="UniProtKB-SubCell"/>
</dbReference>
<dbReference type="NCBIfam" id="TIGR02492">
    <property type="entry name" value="flgK_ends"/>
    <property type="match status" value="1"/>
</dbReference>
<keyword evidence="12" id="KW-1185">Reference proteome</keyword>
<evidence type="ECO:0000313" key="11">
    <source>
        <dbReference type="EMBL" id="KIH77545.1"/>
    </source>
</evidence>
<dbReference type="Proteomes" id="UP000035068">
    <property type="component" value="Unassembled WGS sequence"/>
</dbReference>
<evidence type="ECO:0000259" key="9">
    <source>
        <dbReference type="Pfam" id="PF06429"/>
    </source>
</evidence>
<organism evidence="11 12">
    <name type="scientific">Geoalkalibacter ferrihydriticus DSM 17813</name>
    <dbReference type="NCBI Taxonomy" id="1121915"/>
    <lineage>
        <taxon>Bacteria</taxon>
        <taxon>Pseudomonadati</taxon>
        <taxon>Thermodesulfobacteriota</taxon>
        <taxon>Desulfuromonadia</taxon>
        <taxon>Desulfuromonadales</taxon>
        <taxon>Geoalkalibacteraceae</taxon>
        <taxon>Geoalkalibacter</taxon>
    </lineage>
</organism>
<dbReference type="PANTHER" id="PTHR30033">
    <property type="entry name" value="FLAGELLAR HOOK-ASSOCIATED PROTEIN 1"/>
    <property type="match status" value="1"/>
</dbReference>
<dbReference type="InterPro" id="IPR002371">
    <property type="entry name" value="FlgK"/>
</dbReference>
<evidence type="ECO:0000313" key="12">
    <source>
        <dbReference type="Proteomes" id="UP000035068"/>
    </source>
</evidence>
<name>A0A0C2HRT3_9BACT</name>
<dbReference type="GO" id="GO:0009424">
    <property type="term" value="C:bacterial-type flagellum hook"/>
    <property type="evidence" value="ECO:0007669"/>
    <property type="project" value="UniProtKB-UniRule"/>
</dbReference>
<comment type="subcellular location">
    <subcellularLocation>
        <location evidence="1 7">Bacterial flagellum</location>
    </subcellularLocation>
    <subcellularLocation>
        <location evidence="2 7">Secreted</location>
    </subcellularLocation>
</comment>
<evidence type="ECO:0000256" key="1">
    <source>
        <dbReference type="ARBA" id="ARBA00004365"/>
    </source>
</evidence>
<evidence type="ECO:0000256" key="6">
    <source>
        <dbReference type="ARBA" id="ARBA00023143"/>
    </source>
</evidence>
<dbReference type="GO" id="GO:0005198">
    <property type="term" value="F:structural molecule activity"/>
    <property type="evidence" value="ECO:0007669"/>
    <property type="project" value="UniProtKB-UniRule"/>
</dbReference>
<evidence type="ECO:0000256" key="3">
    <source>
        <dbReference type="ARBA" id="ARBA00009677"/>
    </source>
</evidence>
<evidence type="ECO:0000256" key="4">
    <source>
        <dbReference type="ARBA" id="ARBA00016244"/>
    </source>
</evidence>
<accession>A0A0C2HRT3</accession>
<dbReference type="InterPro" id="IPR001444">
    <property type="entry name" value="Flag_bb_rod_N"/>
</dbReference>
<comment type="caution">
    <text evidence="11">The sequence shown here is derived from an EMBL/GenBank/DDBJ whole genome shotgun (WGS) entry which is preliminary data.</text>
</comment>
<keyword evidence="6 7" id="KW-0975">Bacterial flagellum</keyword>
<evidence type="ECO:0000256" key="2">
    <source>
        <dbReference type="ARBA" id="ARBA00004613"/>
    </source>
</evidence>
<protein>
    <recommendedName>
        <fullName evidence="4 7">Flagellar hook-associated protein 1</fullName>
        <shortName evidence="7">HAP1</shortName>
    </recommendedName>
</protein>
<dbReference type="EMBL" id="JWJD01000001">
    <property type="protein sequence ID" value="KIH77545.1"/>
    <property type="molecule type" value="Genomic_DNA"/>
</dbReference>
<gene>
    <name evidence="7" type="primary">flgK</name>
    <name evidence="11" type="ORF">GFER_02300</name>
</gene>
<dbReference type="PANTHER" id="PTHR30033:SF1">
    <property type="entry name" value="FLAGELLAR HOOK-ASSOCIATED PROTEIN 1"/>
    <property type="match status" value="1"/>
</dbReference>
<evidence type="ECO:0000256" key="5">
    <source>
        <dbReference type="ARBA" id="ARBA00022525"/>
    </source>
</evidence>
<comment type="similarity">
    <text evidence="3 7">Belongs to the flagella basal body rod proteins family.</text>
</comment>
<proteinExistence type="inferred from homology"/>
<reference evidence="11 12" key="1">
    <citation type="submission" date="2014-12" db="EMBL/GenBank/DDBJ databases">
        <title>Genomes of Geoalkalibacter ferrihydriticus and Geoalkalibacter subterraneus, two haloalkaliphilic metal-reducing members of the Geobacteraceae.</title>
        <authorList>
            <person name="Badalamenti J.P."/>
            <person name="Torres C.I."/>
            <person name="Krajmalnik-Brown R."/>
            <person name="Bond D.R."/>
        </authorList>
    </citation>
    <scope>NUCLEOTIDE SEQUENCE [LARGE SCALE GENOMIC DNA]</scope>
    <source>
        <strain evidence="11 12">DSM 17813</strain>
    </source>
</reference>
<dbReference type="SUPFAM" id="SSF64518">
    <property type="entry name" value="Phase 1 flagellin"/>
    <property type="match status" value="1"/>
</dbReference>